<sequence length="448" mass="47645">MGLALFALSVLALAGAGVLWRADAGAKKAARAAKPAQPVKGVAPGSAEPAATEAAEPVAAEPGAVPEPPAEPTEPEAAAEPAPIEEPAPVESAEQTQSQPEPEPVVEEEREPEPTPESEAEPASKKASTRWKLPKLGKAAKAVKASKPGNSDASAEPAETAPAAQEKSTTPEKPKPRTPKNRKAWREWAEENGFTYAKEDEFLADEWTRGAASSGVVLKDVLTGTRFGHETRIADIAGTPVVAMGTGMPSDVVVDMRRGVEGPADDLVKVSELEGFTVLASDAGPVERMIDIRVQTAVEMLPAQVTAVWFETEWVIAQLDEPEWDDVFAPLALLADAARTLPPQTWPTLEVASPSREMGEPQMPSAAQPQEPEEPSRPQVVRPEDPVEMPTRLTGGARGPIEDREVGSDEVNAIATGERRRMLNDGTRVTRKPLPPSIFRDGGSESER</sequence>
<feature type="region of interest" description="Disordered" evidence="1">
    <location>
        <begin position="345"/>
        <end position="448"/>
    </location>
</feature>
<feature type="compositionally biased region" description="Low complexity" evidence="1">
    <location>
        <begin position="43"/>
        <end position="64"/>
    </location>
</feature>
<feature type="region of interest" description="Disordered" evidence="1">
    <location>
        <begin position="30"/>
        <end position="184"/>
    </location>
</feature>
<comment type="caution">
    <text evidence="2">The sequence shown here is derived from an EMBL/GenBank/DDBJ whole genome shotgun (WGS) entry which is preliminary data.</text>
</comment>
<dbReference type="HOGENOM" id="CLU_025378_0_1_11"/>
<feature type="compositionally biased region" description="Acidic residues" evidence="1">
    <location>
        <begin position="104"/>
        <end position="120"/>
    </location>
</feature>
<dbReference type="EMBL" id="ACLJ02000001">
    <property type="protein sequence ID" value="EFK55536.1"/>
    <property type="molecule type" value="Genomic_DNA"/>
</dbReference>
<evidence type="ECO:0000313" key="2">
    <source>
        <dbReference type="EMBL" id="EFK55536.1"/>
    </source>
</evidence>
<protein>
    <submittedName>
        <fullName evidence="2">Uncharacterized protein</fullName>
    </submittedName>
</protein>
<accession>D7W9R9</accession>
<feature type="compositionally biased region" description="Low complexity" evidence="1">
    <location>
        <begin position="153"/>
        <end position="168"/>
    </location>
</feature>
<evidence type="ECO:0000256" key="1">
    <source>
        <dbReference type="SAM" id="MobiDB-lite"/>
    </source>
</evidence>
<feature type="compositionally biased region" description="Low complexity" evidence="1">
    <location>
        <begin position="360"/>
        <end position="370"/>
    </location>
</feature>
<dbReference type="STRING" id="585529.HMPREF0291_10794"/>
<dbReference type="AlphaFoldDB" id="D7W9R9"/>
<proteinExistence type="predicted"/>
<dbReference type="OrthoDB" id="4427386at2"/>
<dbReference type="RefSeq" id="WP_005288307.1">
    <property type="nucleotide sequence ID" value="NZ_CM000961.1"/>
</dbReference>
<dbReference type="eggNOG" id="ENOG502ZNE6">
    <property type="taxonomic scope" value="Bacteria"/>
</dbReference>
<evidence type="ECO:0000313" key="3">
    <source>
        <dbReference type="Proteomes" id="UP000004208"/>
    </source>
</evidence>
<dbReference type="InterPro" id="IPR049726">
    <property type="entry name" value="TtfA-like_core"/>
</dbReference>
<keyword evidence="3" id="KW-1185">Reference proteome</keyword>
<dbReference type="CDD" id="cd21904">
    <property type="entry name" value="TtfA-like"/>
    <property type="match status" value="1"/>
</dbReference>
<name>D7W9R9_9CORY</name>
<reference evidence="2" key="1">
    <citation type="submission" date="2010-06" db="EMBL/GenBank/DDBJ databases">
        <authorList>
            <person name="Muzny D."/>
            <person name="Qin X."/>
            <person name="Buhay C."/>
            <person name="Dugan-Rocha S."/>
            <person name="Ding Y."/>
            <person name="Chen G."/>
            <person name="Hawes A."/>
            <person name="Holder M."/>
            <person name="Jhangiani S."/>
            <person name="Johnson A."/>
            <person name="Khan Z."/>
            <person name="Li Z."/>
            <person name="Liu W."/>
            <person name="Liu X."/>
            <person name="Perez L."/>
            <person name="Shen H."/>
            <person name="Wang Q."/>
            <person name="Watt J."/>
            <person name="Xi L."/>
            <person name="Xin Y."/>
            <person name="Zhou J."/>
            <person name="Deng J."/>
            <person name="Jiang H."/>
            <person name="Liu Y."/>
            <person name="Qu J."/>
            <person name="Song X.-Z."/>
            <person name="Zhang L."/>
            <person name="Villasana D."/>
            <person name="Johnson A."/>
            <person name="Liu J."/>
            <person name="Liyanage D."/>
            <person name="Lorensuhewa L."/>
            <person name="Robinson T."/>
            <person name="Song A."/>
            <person name="Song B.-B."/>
            <person name="Dinh H."/>
            <person name="Thornton R."/>
            <person name="Coyle M."/>
            <person name="Francisco L."/>
            <person name="Jackson L."/>
            <person name="Javaid M."/>
            <person name="Korchina V."/>
            <person name="Kovar C."/>
            <person name="Mata R."/>
            <person name="Mathew T."/>
            <person name="Ngo R."/>
            <person name="Nguyen L."/>
            <person name="Nguyen N."/>
            <person name="Okwuonu G."/>
            <person name="Ongeri F."/>
            <person name="Pham C."/>
            <person name="Simmons D."/>
            <person name="Wilczek-Boney K."/>
            <person name="Hale W."/>
            <person name="Jakkamsetti A."/>
            <person name="Pham P."/>
            <person name="Ruth R."/>
            <person name="San Lucas F."/>
            <person name="Warren J."/>
            <person name="Zhang J."/>
            <person name="Zhao Z."/>
            <person name="Zhou C."/>
            <person name="Zhu D."/>
            <person name="Lee S."/>
            <person name="Bess C."/>
            <person name="Blankenburg K."/>
            <person name="Forbes L."/>
            <person name="Fu Q."/>
            <person name="Gubbala S."/>
            <person name="Hirani K."/>
            <person name="Jayaseelan J.C."/>
            <person name="Lara F."/>
            <person name="Munidasa M."/>
            <person name="Palculict T."/>
            <person name="Patil S."/>
            <person name="Pu L.-L."/>
            <person name="Saada N."/>
            <person name="Tang L."/>
            <person name="Weissenberger G."/>
            <person name="Zhu Y."/>
            <person name="Hemphill L."/>
            <person name="Shang Y."/>
            <person name="Youmans B."/>
            <person name="Ayvaz T."/>
            <person name="Ross M."/>
            <person name="Santibanez J."/>
            <person name="Aqrawi P."/>
            <person name="Gross S."/>
            <person name="Joshi V."/>
            <person name="Fowler G."/>
            <person name="Nazareth L."/>
            <person name="Reid J."/>
            <person name="Worley K."/>
            <person name="Petrosino J."/>
            <person name="Highlander S."/>
            <person name="Gibbs R."/>
        </authorList>
    </citation>
    <scope>NUCLEOTIDE SEQUENCE [LARGE SCALE GENOMIC DNA]</scope>
    <source>
        <strain evidence="2">ATCC 33030</strain>
    </source>
</reference>
<gene>
    <name evidence="2" type="ORF">HMPREF0291_10794</name>
</gene>
<dbReference type="Proteomes" id="UP000004208">
    <property type="component" value="Unassembled WGS sequence"/>
</dbReference>
<feature type="compositionally biased region" description="Low complexity" evidence="1">
    <location>
        <begin position="75"/>
        <end position="100"/>
    </location>
</feature>
<organism evidence="2 3">
    <name type="scientific">Corynebacterium genitalium ATCC 33030</name>
    <dbReference type="NCBI Taxonomy" id="585529"/>
    <lineage>
        <taxon>Bacteria</taxon>
        <taxon>Bacillati</taxon>
        <taxon>Actinomycetota</taxon>
        <taxon>Actinomycetes</taxon>
        <taxon>Mycobacteriales</taxon>
        <taxon>Corynebacteriaceae</taxon>
        <taxon>Corynebacterium</taxon>
    </lineage>
</organism>